<dbReference type="AlphaFoldDB" id="A0A0H3M2T7"/>
<accession>A0A0K8IYS1</accession>
<evidence type="ECO:0008006" key="5">
    <source>
        <dbReference type="Google" id="ProtNLM"/>
    </source>
</evidence>
<dbReference type="EMBL" id="BX897699">
    <property type="protein sequence ID" value="CAF27258.1"/>
    <property type="molecule type" value="Genomic_DNA"/>
</dbReference>
<dbReference type="OrthoDB" id="7923606at2"/>
<evidence type="ECO:0000313" key="4">
    <source>
        <dbReference type="Proteomes" id="UP000000421"/>
    </source>
</evidence>
<feature type="chain" id="PRO_5030008371" description="Protein-disulfide reductase" evidence="2">
    <location>
        <begin position="29"/>
        <end position="122"/>
    </location>
</feature>
<sequence>MVKVLKNQVFSIFIATFFSLSQIISAHASPLRNSPQQENISVSVMEQGKKIAINMAALYMPNFTYEAKNENTYEGKIEKVFEPITLGIFTTVGALAFGFLTGSIMGIFTGILGWAVGKTKGK</sequence>
<keyword evidence="1" id="KW-1133">Transmembrane helix</keyword>
<dbReference type="RefSeq" id="WP_011180382.1">
    <property type="nucleotide sequence ID" value="NC_005956.1"/>
</dbReference>
<evidence type="ECO:0000256" key="2">
    <source>
        <dbReference type="SAM" id="SignalP"/>
    </source>
</evidence>
<reference evidence="3 4" key="1">
    <citation type="journal article" date="2004" name="Proc. Natl. Acad. Sci. U.S.A.">
        <title>The louse-borne human pathogen Bartonella quintana is a genomic derivative of the zoonotic agent Bartonella henselae.</title>
        <authorList>
            <person name="Alsmark U.C.M."/>
            <person name="Frank A.C."/>
            <person name="Karlberg E.O."/>
            <person name="Legault B.-A."/>
            <person name="Ardell D.H."/>
            <person name="Canbaeck B."/>
            <person name="Eriksson A.-S."/>
            <person name="Naeslund A.K."/>
            <person name="Handley S.A."/>
            <person name="Huvet M."/>
            <person name="La Scola B."/>
            <person name="Holmberg M."/>
            <person name="Andersson S.G.E."/>
        </authorList>
    </citation>
    <scope>NUCLEOTIDE SEQUENCE [LARGE SCALE GENOMIC DNA]</scope>
    <source>
        <strain evidence="4">ATCC 49882 / DSM 28221 / CCUG 30454 / Houston 1</strain>
    </source>
</reference>
<keyword evidence="4" id="KW-1185">Reference proteome</keyword>
<feature type="transmembrane region" description="Helical" evidence="1">
    <location>
        <begin position="88"/>
        <end position="116"/>
    </location>
</feature>
<organism evidence="3 4">
    <name type="scientific">Bartonella henselae (strain ATCC 49882 / DSM 28221 / CCUG 30454 / Houston 1)</name>
    <name type="common">Rochalimaea henselae</name>
    <dbReference type="NCBI Taxonomy" id="283166"/>
    <lineage>
        <taxon>Bacteria</taxon>
        <taxon>Pseudomonadati</taxon>
        <taxon>Pseudomonadota</taxon>
        <taxon>Alphaproteobacteria</taxon>
        <taxon>Hyphomicrobiales</taxon>
        <taxon>Bartonellaceae</taxon>
        <taxon>Bartonella</taxon>
    </lineage>
</organism>
<evidence type="ECO:0000256" key="1">
    <source>
        <dbReference type="SAM" id="Phobius"/>
    </source>
</evidence>
<keyword evidence="2" id="KW-0732">Signal</keyword>
<name>A0A0H3M2T7_BARHE</name>
<dbReference type="Proteomes" id="UP000000421">
    <property type="component" value="Chromosome"/>
</dbReference>
<proteinExistence type="predicted"/>
<dbReference type="eggNOG" id="ENOG5031415">
    <property type="taxonomic scope" value="Bacteria"/>
</dbReference>
<keyword evidence="1" id="KW-0812">Transmembrane</keyword>
<evidence type="ECO:0000313" key="3">
    <source>
        <dbReference type="EMBL" id="CAF27258.1"/>
    </source>
</evidence>
<dbReference type="EnsemblBacteria" id="CAF27258">
    <property type="protein sequence ID" value="CAF27258"/>
    <property type="gene ID" value="BH04490"/>
</dbReference>
<accession>A0A0H3M2T7</accession>
<dbReference type="KEGG" id="bhe:BH04490"/>
<feature type="signal peptide" evidence="2">
    <location>
        <begin position="1"/>
        <end position="28"/>
    </location>
</feature>
<dbReference type="GeneID" id="92985107"/>
<dbReference type="PaxDb" id="283166-BH04490"/>
<protein>
    <recommendedName>
        <fullName evidence="5">Protein-disulfide reductase</fullName>
    </recommendedName>
</protein>
<gene>
    <name evidence="3" type="ordered locus">BH04490</name>
</gene>
<keyword evidence="1" id="KW-0472">Membrane</keyword>